<name>A0A1G7AGE7_9ACTN</name>
<dbReference type="InterPro" id="IPR002731">
    <property type="entry name" value="ATPase_BadF"/>
</dbReference>
<dbReference type="OrthoDB" id="5524856at2"/>
<dbReference type="Pfam" id="PF01869">
    <property type="entry name" value="BcrAD_BadFG"/>
    <property type="match status" value="1"/>
</dbReference>
<evidence type="ECO:0000313" key="2">
    <source>
        <dbReference type="EMBL" id="SDE12966.1"/>
    </source>
</evidence>
<accession>A0A1G7AGE7</accession>
<protein>
    <submittedName>
        <fullName evidence="2">BadF-type ATPase</fullName>
    </submittedName>
</protein>
<gene>
    <name evidence="2" type="ORF">SAMN05216270_11384</name>
</gene>
<dbReference type="InterPro" id="IPR052519">
    <property type="entry name" value="Euk-type_GlcNAc_Kinase"/>
</dbReference>
<dbReference type="SUPFAM" id="SSF53067">
    <property type="entry name" value="Actin-like ATPase domain"/>
    <property type="match status" value="2"/>
</dbReference>
<dbReference type="Gene3D" id="3.30.420.40">
    <property type="match status" value="2"/>
</dbReference>
<dbReference type="PANTHER" id="PTHR43190">
    <property type="entry name" value="N-ACETYL-D-GLUCOSAMINE KINASE"/>
    <property type="match status" value="1"/>
</dbReference>
<proteinExistence type="predicted"/>
<organism evidence="2 3">
    <name type="scientific">Glycomyces harbinensis</name>
    <dbReference type="NCBI Taxonomy" id="58114"/>
    <lineage>
        <taxon>Bacteria</taxon>
        <taxon>Bacillati</taxon>
        <taxon>Actinomycetota</taxon>
        <taxon>Actinomycetes</taxon>
        <taxon>Glycomycetales</taxon>
        <taxon>Glycomycetaceae</taxon>
        <taxon>Glycomyces</taxon>
    </lineage>
</organism>
<evidence type="ECO:0000259" key="1">
    <source>
        <dbReference type="Pfam" id="PF01869"/>
    </source>
</evidence>
<dbReference type="AlphaFoldDB" id="A0A1G7AGE7"/>
<dbReference type="EMBL" id="FNAD01000013">
    <property type="protein sequence ID" value="SDE12966.1"/>
    <property type="molecule type" value="Genomic_DNA"/>
</dbReference>
<feature type="domain" description="ATPase BadF/BadG/BcrA/BcrD type" evidence="1">
    <location>
        <begin position="12"/>
        <end position="265"/>
    </location>
</feature>
<sequence length="338" mass="34913">MGVNADRAFIAVDGGNSKTDVVAATADGRVHAYVRAGTSSPHRLGYCEAIDLLGKLIEIARAEARWGSDVRPSRVDALLAGADLPVEVERLNADARSRDWAESVRVDNDTFALLRAGTDDRNAVAVICGAGMNSIGRNESGEWSRFPALGPITGDWGGGEDLGDAVLFHAARAEDGRGPATALCAAVRAHFGTATVEEAAIGLHLGAIARDRVHGLVPPLFAAADAGDACAEAIVERQADEITAMVRVSADRLGLGKAPFTIVGGGGILGAAPAALLRHLSPRLAAAFPLAEYTALDRPPVLGAAWSALDVLTGQVGGPAHLRLAEAIAGRKPLRVLD</sequence>
<dbReference type="STRING" id="58114.SAMN05216270_11384"/>
<keyword evidence="3" id="KW-1185">Reference proteome</keyword>
<dbReference type="PANTHER" id="PTHR43190:SF3">
    <property type="entry name" value="N-ACETYL-D-GLUCOSAMINE KINASE"/>
    <property type="match status" value="1"/>
</dbReference>
<reference evidence="3" key="1">
    <citation type="submission" date="2016-10" db="EMBL/GenBank/DDBJ databases">
        <authorList>
            <person name="Varghese N."/>
            <person name="Submissions S."/>
        </authorList>
    </citation>
    <scope>NUCLEOTIDE SEQUENCE [LARGE SCALE GENOMIC DNA]</scope>
    <source>
        <strain evidence="3">CGMCC 4.3516</strain>
    </source>
</reference>
<dbReference type="InterPro" id="IPR043129">
    <property type="entry name" value="ATPase_NBD"/>
</dbReference>
<dbReference type="Proteomes" id="UP000198949">
    <property type="component" value="Unassembled WGS sequence"/>
</dbReference>
<evidence type="ECO:0000313" key="3">
    <source>
        <dbReference type="Proteomes" id="UP000198949"/>
    </source>
</evidence>